<dbReference type="SMART" id="SM00268">
    <property type="entry name" value="ACTIN"/>
    <property type="match status" value="1"/>
</dbReference>
<evidence type="ECO:0000313" key="3">
    <source>
        <dbReference type="EMBL" id="SGZ38710.1"/>
    </source>
</evidence>
<dbReference type="PANTHER" id="PTHR11937">
    <property type="entry name" value="ACTIN"/>
    <property type="match status" value="1"/>
</dbReference>
<dbReference type="SUPFAM" id="SSF53067">
    <property type="entry name" value="Actin-like ATPase domain"/>
    <property type="match status" value="2"/>
</dbReference>
<protein>
    <submittedName>
        <fullName evidence="3">Uncharacterized protein</fullName>
    </submittedName>
</protein>
<evidence type="ECO:0000256" key="1">
    <source>
        <dbReference type="RuleBase" id="RU000487"/>
    </source>
</evidence>
<name>A0A1L0FGJ5_9ASCO</name>
<dbReference type="Gene3D" id="3.90.640.10">
    <property type="entry name" value="Actin, Chain A, domain 4"/>
    <property type="match status" value="2"/>
</dbReference>
<dbReference type="OrthoDB" id="5572108at2759"/>
<comment type="similarity">
    <text evidence="1">Belongs to the actin family.</text>
</comment>
<sequence length="821" mass="94893">MSEETAEFKNNYRGAKSKSNHPALGTKVSDDILEKRRIGRVRAAEEFQKRVVEAKIVRHDDFKLFNPNAQPTNALSFKYFSTDFGKKDDQLFTQREKRQIILDLKEGKNIDIQEGEENVEVETIVIDCGSRIIKCGKPDDEEPLYIASMVATLKKSASMTNEQNDILQDLINNEEYIQADNEMRKSLQDRMRYYKKKFNPVEGRKEVLKYNNSQQSKVQTIKADIKRPKWKSHSEICDVSNGYEKCKCLMRVYCGDDAALLDPKEYNIRSPFKNLLYNVLIDDYYNEMTDQQRHSLQQLLSDDMYHLIKYLLKRIEKSSKSKKKILLIIPDLHHKETVETMIDVMFKQLGIFKIALMTQSQSIAYGTSISQPTTCVDIGHTTTKITTLFEGLPIKNSSINVNFGYEQVSNLFANYMKNVINFPIQIDMNLKMDRWFVQQMCEKYLTFDEGNLAVQLYTNCIKYDDEDKNLAYKTDFKIFEEVFLAGMGMFYADIFRVLDMNKYNKLQNTLILNKDRVDEHGLKSIGNYTASKINKRFSDQQTDEEVLKLAMELKLDDLKEKDDEVDDEEDEDDDDDDEDDDDDDDDVEKTQKIANKEQDKADVVTKEDIDEAMNEEDVELNYCPLDKAIVQSILTSVVTSDLSVKIKELYNNIILVGGGSNIPNLDMLLIDRLTMNRPGIFSTNYLSSILKDIEIQKENQDDDRSVIVQRALNNYYKLQEQSNILREQLLQPNKKQKTASGDSNKGKKIINDEESGAALVQETFTTVRIIPMLENVTASNVCFKGGSIYASIKLIDEMYVTKSDWDMVGSKVFRYKCIFEY</sequence>
<feature type="region of interest" description="Disordered" evidence="2">
    <location>
        <begin position="559"/>
        <end position="603"/>
    </location>
</feature>
<keyword evidence="4" id="KW-1185">Reference proteome</keyword>
<organism evidence="3 4">
    <name type="scientific">Hanseniaspora guilliermondii</name>
    <dbReference type="NCBI Taxonomy" id="56406"/>
    <lineage>
        <taxon>Eukaryota</taxon>
        <taxon>Fungi</taxon>
        <taxon>Dikarya</taxon>
        <taxon>Ascomycota</taxon>
        <taxon>Saccharomycotina</taxon>
        <taxon>Saccharomycetes</taxon>
        <taxon>Saccharomycodales</taxon>
        <taxon>Saccharomycodaceae</taxon>
        <taxon>Hanseniaspora</taxon>
    </lineage>
</organism>
<accession>A0A1L0FGJ5</accession>
<evidence type="ECO:0000256" key="2">
    <source>
        <dbReference type="SAM" id="MobiDB-lite"/>
    </source>
</evidence>
<feature type="compositionally biased region" description="Acidic residues" evidence="2">
    <location>
        <begin position="563"/>
        <end position="587"/>
    </location>
</feature>
<dbReference type="InterPro" id="IPR043129">
    <property type="entry name" value="ATPase_NBD"/>
</dbReference>
<feature type="compositionally biased region" description="Basic and acidic residues" evidence="2">
    <location>
        <begin position="588"/>
        <end position="603"/>
    </location>
</feature>
<dbReference type="EMBL" id="FQNF01000011">
    <property type="protein sequence ID" value="SGZ38710.1"/>
    <property type="molecule type" value="Genomic_DNA"/>
</dbReference>
<dbReference type="AlphaFoldDB" id="A0A1L0FGJ5"/>
<proteinExistence type="inferred from homology"/>
<dbReference type="VEuPathDB" id="FungiDB:HGUI_00910"/>
<reference evidence="4" key="1">
    <citation type="submission" date="2016-11" db="EMBL/GenBank/DDBJ databases">
        <authorList>
            <person name="Guldener U."/>
        </authorList>
    </citation>
    <scope>NUCLEOTIDE SEQUENCE [LARGE SCALE GENOMIC DNA]</scope>
</reference>
<dbReference type="Gene3D" id="3.30.420.580">
    <property type="match status" value="1"/>
</dbReference>
<feature type="region of interest" description="Disordered" evidence="2">
    <location>
        <begin position="1"/>
        <end position="26"/>
    </location>
</feature>
<evidence type="ECO:0000313" key="4">
    <source>
        <dbReference type="Proteomes" id="UP000183365"/>
    </source>
</evidence>
<dbReference type="Proteomes" id="UP000183365">
    <property type="component" value="Unassembled WGS sequence"/>
</dbReference>
<dbReference type="InterPro" id="IPR004000">
    <property type="entry name" value="Actin"/>
</dbReference>
<dbReference type="Pfam" id="PF00022">
    <property type="entry name" value="Actin"/>
    <property type="match status" value="1"/>
</dbReference>
<gene>
    <name evidence="3" type="ORF">HGUI_00910</name>
</gene>
<dbReference type="Gene3D" id="3.30.420.40">
    <property type="match status" value="1"/>
</dbReference>